<proteinExistence type="predicted"/>
<accession>K0KUZ0</accession>
<comment type="caution">
    <text evidence="1">The sequence shown here is derived from an EMBL/GenBank/DDBJ whole genome shotgun (WGS) entry which is preliminary data.</text>
</comment>
<gene>
    <name evidence="1" type="ORF">BN7_6665</name>
</gene>
<name>K0KUZ0_WICCF</name>
<organism evidence="1 2">
    <name type="scientific">Wickerhamomyces ciferrii (strain ATCC 14091 / BCRC 22168 / CBS 111 / JCM 3599 / NBRC 0793 / NRRL Y-1031 F-60-10)</name>
    <name type="common">Yeast</name>
    <name type="synonym">Pichia ciferrii</name>
    <dbReference type="NCBI Taxonomy" id="1206466"/>
    <lineage>
        <taxon>Eukaryota</taxon>
        <taxon>Fungi</taxon>
        <taxon>Dikarya</taxon>
        <taxon>Ascomycota</taxon>
        <taxon>Saccharomycotina</taxon>
        <taxon>Saccharomycetes</taxon>
        <taxon>Phaffomycetales</taxon>
        <taxon>Wickerhamomycetaceae</taxon>
        <taxon>Wickerhamomyces</taxon>
    </lineage>
</organism>
<sequence length="297" mass="34231">MTPNPDDIFTIDTKLKFMFWTMSTALLSIFSECAEDGNDEKTMYYKSSSISITGYMKIAGRASVVQISDNLFLFSGSNWLERDKNGGRAALNRSQMSIVTNYNEFFEDIKDYPFDRNWIASICEYCGDGIDDNIEAIKRENPLLNDEDIEYGKVINEKTEIYHAHQVREIMGGQFLAWLAISQDTHWWRFHLPFYFDDKVKEQFTKTLRSYLEAKQIEELGEESDVVDDDDLLLRFPVTGSSHSLINNGDQFSNTEKNGLPRSRIEYPEISTGGQTSVWFGLGRNTSPFLYNTLQYS</sequence>
<evidence type="ECO:0000313" key="1">
    <source>
        <dbReference type="EMBL" id="CCH47056.1"/>
    </source>
</evidence>
<dbReference type="HOGENOM" id="CLU_918904_0_0_1"/>
<keyword evidence="2" id="KW-1185">Reference proteome</keyword>
<protein>
    <submittedName>
        <fullName evidence="1">Uncharacterized protein</fullName>
    </submittedName>
</protein>
<dbReference type="EMBL" id="CAIF01000302">
    <property type="protein sequence ID" value="CCH47056.1"/>
    <property type="molecule type" value="Genomic_DNA"/>
</dbReference>
<dbReference type="AlphaFoldDB" id="K0KUZ0"/>
<reference evidence="1 2" key="1">
    <citation type="journal article" date="2012" name="Eukaryot. Cell">
        <title>Draft genome sequence of Wickerhamomyces ciferrii NRRL Y-1031 F-60-10.</title>
        <authorList>
            <person name="Schneider J."/>
            <person name="Andrea H."/>
            <person name="Blom J."/>
            <person name="Jaenicke S."/>
            <person name="Ruckert C."/>
            <person name="Schorsch C."/>
            <person name="Szczepanowski R."/>
            <person name="Farwick M."/>
            <person name="Goesmann A."/>
            <person name="Puhler A."/>
            <person name="Schaffer S."/>
            <person name="Tauch A."/>
            <person name="Kohler T."/>
            <person name="Brinkrolf K."/>
        </authorList>
    </citation>
    <scope>NUCLEOTIDE SEQUENCE [LARGE SCALE GENOMIC DNA]</scope>
    <source>
        <strain evidence="2">ATCC 14091 / BCRC 22168 / CBS 111 / JCM 3599 / NBRC 0793 / NRRL Y-1031 F-60-10</strain>
    </source>
</reference>
<dbReference type="Proteomes" id="UP000009328">
    <property type="component" value="Unassembled WGS sequence"/>
</dbReference>
<dbReference type="InParanoid" id="K0KUZ0"/>
<evidence type="ECO:0000313" key="2">
    <source>
        <dbReference type="Proteomes" id="UP000009328"/>
    </source>
</evidence>